<feature type="transmembrane region" description="Helical" evidence="1">
    <location>
        <begin position="21"/>
        <end position="46"/>
    </location>
</feature>
<dbReference type="RefSeq" id="WP_166667583.1">
    <property type="nucleotide sequence ID" value="NZ_SODD01000026.1"/>
</dbReference>
<dbReference type="AlphaFoldDB" id="A0A4R7ZF80"/>
<dbReference type="Pfam" id="PF06161">
    <property type="entry name" value="DUF975"/>
    <property type="match status" value="1"/>
</dbReference>
<keyword evidence="3" id="KW-1185">Reference proteome</keyword>
<accession>A0A4R7ZF80</accession>
<dbReference type="EMBL" id="SODD01000026">
    <property type="protein sequence ID" value="TDW16259.1"/>
    <property type="molecule type" value="Genomic_DNA"/>
</dbReference>
<evidence type="ECO:0000313" key="3">
    <source>
        <dbReference type="Proteomes" id="UP000294743"/>
    </source>
</evidence>
<comment type="caution">
    <text evidence="2">The sequence shown here is derived from an EMBL/GenBank/DDBJ whole genome shotgun (WGS) entry which is preliminary data.</text>
</comment>
<dbReference type="PANTHER" id="PTHR40076:SF1">
    <property type="entry name" value="MEMBRANE PROTEIN"/>
    <property type="match status" value="1"/>
</dbReference>
<evidence type="ECO:0000256" key="1">
    <source>
        <dbReference type="SAM" id="Phobius"/>
    </source>
</evidence>
<dbReference type="InterPro" id="IPR010380">
    <property type="entry name" value="DUF975"/>
</dbReference>
<protein>
    <submittedName>
        <fullName evidence="2">Uncharacterized protein DUF975</fullName>
    </submittedName>
</protein>
<gene>
    <name evidence="2" type="ORF">EDD63_12623</name>
</gene>
<dbReference type="PANTHER" id="PTHR40076">
    <property type="entry name" value="MEMBRANE PROTEIN-RELATED"/>
    <property type="match status" value="1"/>
</dbReference>
<name>A0A4R7ZF80_9FIRM</name>
<keyword evidence="1" id="KW-0472">Membrane</keyword>
<feature type="transmembrane region" description="Helical" evidence="1">
    <location>
        <begin position="98"/>
        <end position="125"/>
    </location>
</feature>
<feature type="transmembrane region" description="Helical" evidence="1">
    <location>
        <begin position="52"/>
        <end position="77"/>
    </location>
</feature>
<keyword evidence="1" id="KW-0812">Transmembrane</keyword>
<proteinExistence type="predicted"/>
<evidence type="ECO:0000313" key="2">
    <source>
        <dbReference type="EMBL" id="TDW16259.1"/>
    </source>
</evidence>
<dbReference type="Proteomes" id="UP000294743">
    <property type="component" value="Unassembled WGS sequence"/>
</dbReference>
<organism evidence="2 3">
    <name type="scientific">Breznakia blatticola</name>
    <dbReference type="NCBI Taxonomy" id="1754012"/>
    <lineage>
        <taxon>Bacteria</taxon>
        <taxon>Bacillati</taxon>
        <taxon>Bacillota</taxon>
        <taxon>Erysipelotrichia</taxon>
        <taxon>Erysipelotrichales</taxon>
        <taxon>Erysipelotrichaceae</taxon>
        <taxon>Breznakia</taxon>
    </lineage>
</organism>
<keyword evidence="1" id="KW-1133">Transmembrane helix</keyword>
<sequence length="221" mass="25469">MFIRKELKEKAKKRLKGNLANIIALQFFSIVAFLGMYVFAFGMIASRNRQRGITILLSIGFILFLLYLSVVIMNMYVKYAKEEVYTFSDTKLKTVCMYALKNLVVGLLVCIGTITLFIPGIYLLYRYTFVRQIAVDQPNLGIIKTLRYSAELTKGIKLDIFALNLSFYFWQLLCVVTCGLAAFYVIPYVTMTNTVLYYELSIDEGNVTNEVREEHWKQGIE</sequence>
<feature type="transmembrane region" description="Helical" evidence="1">
    <location>
        <begin position="167"/>
        <end position="186"/>
    </location>
</feature>
<reference evidence="2 3" key="1">
    <citation type="submission" date="2019-03" db="EMBL/GenBank/DDBJ databases">
        <title>Genomic Encyclopedia of Type Strains, Phase IV (KMG-IV): sequencing the most valuable type-strain genomes for metagenomic binning, comparative biology and taxonomic classification.</title>
        <authorList>
            <person name="Goeker M."/>
        </authorList>
    </citation>
    <scope>NUCLEOTIDE SEQUENCE [LARGE SCALE GENOMIC DNA]</scope>
    <source>
        <strain evidence="2 3">DSM 28867</strain>
    </source>
</reference>